<protein>
    <recommendedName>
        <fullName evidence="3">Phage protein D</fullName>
    </recommendedName>
</protein>
<organism evidence="1 2">
    <name type="scientific">Moorena bouillonii PNG</name>
    <dbReference type="NCBI Taxonomy" id="568701"/>
    <lineage>
        <taxon>Bacteria</taxon>
        <taxon>Bacillati</taxon>
        <taxon>Cyanobacteriota</taxon>
        <taxon>Cyanophyceae</taxon>
        <taxon>Coleofasciculales</taxon>
        <taxon>Coleofasciculaceae</taxon>
        <taxon>Moorena</taxon>
    </lineage>
</organism>
<gene>
    <name evidence="1" type="ORF">BJP37_14440</name>
</gene>
<keyword evidence="2" id="KW-1185">Reference proteome</keyword>
<evidence type="ECO:0008006" key="3">
    <source>
        <dbReference type="Google" id="ProtNLM"/>
    </source>
</evidence>
<dbReference type="EMBL" id="MKZS01000001">
    <property type="protein sequence ID" value="OLT60046.1"/>
    <property type="molecule type" value="Genomic_DNA"/>
</dbReference>
<dbReference type="Proteomes" id="UP000186657">
    <property type="component" value="Unassembled WGS sequence"/>
</dbReference>
<dbReference type="RefSeq" id="WP_075899932.1">
    <property type="nucleotide sequence ID" value="NZ_MKZS01000001.1"/>
</dbReference>
<name>A0A1U7N292_9CYAN</name>
<evidence type="ECO:0000313" key="1">
    <source>
        <dbReference type="EMBL" id="OLT60046.1"/>
    </source>
</evidence>
<reference evidence="1 2" key="1">
    <citation type="submission" date="2016-10" db="EMBL/GenBank/DDBJ databases">
        <title>Comparative genomics uncovers the prolific and rare metabolic potential of the cyanobacterial genus Moorea.</title>
        <authorList>
            <person name="Leao T."/>
            <person name="Castelao G."/>
            <person name="Korobeynikov A."/>
            <person name="Monroe E.A."/>
            <person name="Podell S."/>
            <person name="Glukhov E."/>
            <person name="Allen E."/>
            <person name="Gerwick W.H."/>
            <person name="Gerwick L."/>
        </authorList>
    </citation>
    <scope>NUCLEOTIDE SEQUENCE [LARGE SCALE GENOMIC DNA]</scope>
    <source>
        <strain evidence="1 2">PNG5-198</strain>
    </source>
</reference>
<dbReference type="AlphaFoldDB" id="A0A1U7N292"/>
<sequence>MLKIAYTIKIGSVVCNAGQQTQLIELRSHSSLTIPVNTCCLVLGLPQGLTISPEELVSVELGYENKQTLVFTGKVSRVDWSIDRVRIEAASTFGSLTAARLNRVYEKPNAGDIVKDILKLGKVKVGQVENGLKFSVYGVGELRSAYDELETLAQQCGFDFYANTQDKAVFAKYNPASTHQFKYGEDILALELEQPHPGVEQVEIYGESPSSQGQGEQAYSWLTKKEVKGTAGSGSGFTTLRLTDPTARTQAVAQKMAEAVLAKQRQKQRGEIKVLGNANVKLGDEIKVSKMPMATLNGSFKVTGVSHRLNRRSGFCTVIDWEEV</sequence>
<dbReference type="SUPFAM" id="SSF69279">
    <property type="entry name" value="Phage tail proteins"/>
    <property type="match status" value="1"/>
</dbReference>
<evidence type="ECO:0000313" key="2">
    <source>
        <dbReference type="Proteomes" id="UP000186657"/>
    </source>
</evidence>
<accession>A0A1U7N292</accession>
<comment type="caution">
    <text evidence="1">The sequence shown here is derived from an EMBL/GenBank/DDBJ whole genome shotgun (WGS) entry which is preliminary data.</text>
</comment>
<proteinExistence type="predicted"/>